<accession>A0A081C5E3</accession>
<protein>
    <submittedName>
        <fullName evidence="2">Anti-sigma factor antagonist</fullName>
    </submittedName>
</protein>
<dbReference type="CDD" id="cd16936">
    <property type="entry name" value="HATPase_RsbW-like"/>
    <property type="match status" value="1"/>
</dbReference>
<gene>
    <name evidence="2" type="ORF">U27_06783</name>
</gene>
<dbReference type="eggNOG" id="COG2172">
    <property type="taxonomic scope" value="Bacteria"/>
</dbReference>
<evidence type="ECO:0000259" key="1">
    <source>
        <dbReference type="Pfam" id="PF13581"/>
    </source>
</evidence>
<dbReference type="STRING" id="1499967.U27_06783"/>
<proteinExistence type="predicted"/>
<dbReference type="EMBL" id="DF820470">
    <property type="protein sequence ID" value="GAK59798.1"/>
    <property type="molecule type" value="Genomic_DNA"/>
</dbReference>
<dbReference type="SUPFAM" id="SSF55874">
    <property type="entry name" value="ATPase domain of HSP90 chaperone/DNA topoisomerase II/histidine kinase"/>
    <property type="match status" value="1"/>
</dbReference>
<organism evidence="2">
    <name type="scientific">Vecturithrix granuli</name>
    <dbReference type="NCBI Taxonomy" id="1499967"/>
    <lineage>
        <taxon>Bacteria</taxon>
        <taxon>Candidatus Moduliflexota</taxon>
        <taxon>Candidatus Vecturitrichia</taxon>
        <taxon>Candidatus Vecturitrichales</taxon>
        <taxon>Candidatus Vecturitrichaceae</taxon>
        <taxon>Candidatus Vecturithrix</taxon>
    </lineage>
</organism>
<dbReference type="InterPro" id="IPR003594">
    <property type="entry name" value="HATPase_dom"/>
</dbReference>
<evidence type="ECO:0000313" key="2">
    <source>
        <dbReference type="EMBL" id="GAK59798.1"/>
    </source>
</evidence>
<sequence length="145" mass="16727">MREQSVEFEAALQNLEPITQFIRAFMEGSALPEEQVYHFEISADEHVSNLIEHAFKNRSHPLIGITCREDADKTQVIISDDSAGFDPRNYSVPDLENQPIYEIPPGGFGNYFICKLMDDVEYIHHPYVKNELILTMLKRSTNHEE</sequence>
<dbReference type="HOGENOM" id="CLU_090336_24_1_0"/>
<keyword evidence="3" id="KW-1185">Reference proteome</keyword>
<evidence type="ECO:0000313" key="3">
    <source>
        <dbReference type="Proteomes" id="UP000030661"/>
    </source>
</evidence>
<reference evidence="2" key="1">
    <citation type="journal article" date="2015" name="PeerJ">
        <title>First genomic representation of candidate bacterial phylum KSB3 points to enhanced environmental sensing as a trigger of wastewater bulking.</title>
        <authorList>
            <person name="Sekiguchi Y."/>
            <person name="Ohashi A."/>
            <person name="Parks D.H."/>
            <person name="Yamauchi T."/>
            <person name="Tyson G.W."/>
            <person name="Hugenholtz P."/>
        </authorList>
    </citation>
    <scope>NUCLEOTIDE SEQUENCE [LARGE SCALE GENOMIC DNA]</scope>
</reference>
<feature type="domain" description="Histidine kinase/HSP90-like ATPase" evidence="1">
    <location>
        <begin position="8"/>
        <end position="135"/>
    </location>
</feature>
<dbReference type="Gene3D" id="3.30.565.10">
    <property type="entry name" value="Histidine kinase-like ATPase, C-terminal domain"/>
    <property type="match status" value="1"/>
</dbReference>
<dbReference type="Pfam" id="PF13581">
    <property type="entry name" value="HATPase_c_2"/>
    <property type="match status" value="1"/>
</dbReference>
<name>A0A081C5E3_VECG1</name>
<dbReference type="AlphaFoldDB" id="A0A081C5E3"/>
<dbReference type="Proteomes" id="UP000030661">
    <property type="component" value="Unassembled WGS sequence"/>
</dbReference>
<dbReference type="InterPro" id="IPR036890">
    <property type="entry name" value="HATPase_C_sf"/>
</dbReference>